<feature type="chain" id="PRO_5015504390" description="serine-type D-Ala-D-Ala carboxypeptidase" evidence="16">
    <location>
        <begin position="26"/>
        <end position="397"/>
    </location>
</feature>
<feature type="binding site" evidence="14">
    <location>
        <position position="227"/>
    </location>
    <ligand>
        <name>substrate</name>
    </ligand>
</feature>
<dbReference type="InterPro" id="IPR015956">
    <property type="entry name" value="Peniciliin-bd_prot_C_sf"/>
</dbReference>
<evidence type="ECO:0000256" key="14">
    <source>
        <dbReference type="PIRSR" id="PIRSR618044-2"/>
    </source>
</evidence>
<keyword evidence="10" id="KW-0573">Peptidoglycan synthesis</keyword>
<evidence type="ECO:0000256" key="10">
    <source>
        <dbReference type="ARBA" id="ARBA00022984"/>
    </source>
</evidence>
<dbReference type="InterPro" id="IPR001967">
    <property type="entry name" value="Peptidase_S11_N"/>
</dbReference>
<feature type="domain" description="Peptidase S11 D-Ala-D-Ala carboxypeptidase A C-terminal" evidence="17">
    <location>
        <begin position="277"/>
        <end position="367"/>
    </location>
</feature>
<dbReference type="RefSeq" id="WP_106345672.1">
    <property type="nucleotide sequence ID" value="NZ_PVNE01000018.1"/>
</dbReference>
<evidence type="ECO:0000256" key="7">
    <source>
        <dbReference type="ARBA" id="ARBA00022729"/>
    </source>
</evidence>
<comment type="similarity">
    <text evidence="3 15">Belongs to the peptidase S11 family.</text>
</comment>
<dbReference type="UniPathway" id="UPA00219"/>
<dbReference type="SUPFAM" id="SSF69189">
    <property type="entry name" value="Penicillin-binding protein associated domain"/>
    <property type="match status" value="1"/>
</dbReference>
<dbReference type="PRINTS" id="PR00725">
    <property type="entry name" value="DADACBPTASE1"/>
</dbReference>
<sequence length="397" mass="44259">MRSRLCISLLIGCLFFAMGIPTGFAEEQDLAPDARSAVLIDEDTGTVLFEKNSRDKLPPASITKIMTMLLVMEDLDAGKIKLDEKVRVSEHAASMGGSQIFLEPGEQMTVRDLLKAVAVASANDASVALAEHLAGSEEAFVERMNERAKQLGMTDTRFQNATGLSAPEHVTSARDIAIMSRELLKHPEITNFTRIYQDYLRKDTKKPFWLVNTNRLVRFYPGVDGLKTGYTSEAKYCLAATAKRGDFRLIAVVMGEPDTKTRNRDVSRMLDFAFSRYTNYVVYRKGDPIGEVRVGGGDPHKLTIRSPQQLSILMKKGEKPGEFKRKILWESLKAPVRQGQKLGSVLIEKDGKTVAEMEIRSPREIPRAGLWTTIKRVTKGVLFYPEDAKAPEDEKAG</sequence>
<dbReference type="OrthoDB" id="9791132at2"/>
<dbReference type="GO" id="GO:0008360">
    <property type="term" value="P:regulation of cell shape"/>
    <property type="evidence" value="ECO:0007669"/>
    <property type="project" value="UniProtKB-KW"/>
</dbReference>
<keyword evidence="11" id="KW-0961">Cell wall biogenesis/degradation</keyword>
<dbReference type="GO" id="GO:0009002">
    <property type="term" value="F:serine-type D-Ala-D-Ala carboxypeptidase activity"/>
    <property type="evidence" value="ECO:0007669"/>
    <property type="project" value="UniProtKB-EC"/>
</dbReference>
<dbReference type="GO" id="GO:0009252">
    <property type="term" value="P:peptidoglycan biosynthetic process"/>
    <property type="evidence" value="ECO:0007669"/>
    <property type="project" value="UniProtKB-UniPathway"/>
</dbReference>
<dbReference type="AlphaFoldDB" id="A0A2T0LD63"/>
<comment type="function">
    <text evidence="1">Removes C-terminal D-alanyl residues from sugar-peptide cell wall precursors.</text>
</comment>
<dbReference type="SUPFAM" id="SSF56601">
    <property type="entry name" value="beta-lactamase/transpeptidase-like"/>
    <property type="match status" value="1"/>
</dbReference>
<evidence type="ECO:0000256" key="13">
    <source>
        <dbReference type="PIRSR" id="PIRSR618044-1"/>
    </source>
</evidence>
<accession>A0A2T0LD63</accession>
<gene>
    <name evidence="18" type="ORF">CLV97_11835</name>
</gene>
<evidence type="ECO:0000256" key="15">
    <source>
        <dbReference type="RuleBase" id="RU004016"/>
    </source>
</evidence>
<dbReference type="Pfam" id="PF00768">
    <property type="entry name" value="Peptidase_S11"/>
    <property type="match status" value="1"/>
</dbReference>
<dbReference type="InterPro" id="IPR012338">
    <property type="entry name" value="Beta-lactam/transpept-like"/>
</dbReference>
<feature type="active site" description="Acyl-ester intermediate" evidence="13">
    <location>
        <position position="61"/>
    </location>
</feature>
<feature type="active site" description="Acyl-ester intermediate" evidence="13">
    <location>
        <position position="64"/>
    </location>
</feature>
<proteinExistence type="inferred from homology"/>
<dbReference type="GO" id="GO:0071555">
    <property type="term" value="P:cell wall organization"/>
    <property type="evidence" value="ECO:0007669"/>
    <property type="project" value="UniProtKB-KW"/>
</dbReference>
<evidence type="ECO:0000256" key="6">
    <source>
        <dbReference type="ARBA" id="ARBA00022670"/>
    </source>
</evidence>
<dbReference type="EC" id="3.4.16.4" evidence="4"/>
<dbReference type="SMART" id="SM00936">
    <property type="entry name" value="PBP5_C"/>
    <property type="match status" value="1"/>
</dbReference>
<organism evidence="18 19">
    <name type="scientific">Planifilum fimeticola</name>
    <dbReference type="NCBI Taxonomy" id="201975"/>
    <lineage>
        <taxon>Bacteria</taxon>
        <taxon>Bacillati</taxon>
        <taxon>Bacillota</taxon>
        <taxon>Bacilli</taxon>
        <taxon>Bacillales</taxon>
        <taxon>Thermoactinomycetaceae</taxon>
        <taxon>Planifilum</taxon>
    </lineage>
</organism>
<evidence type="ECO:0000313" key="19">
    <source>
        <dbReference type="Proteomes" id="UP000237797"/>
    </source>
</evidence>
<evidence type="ECO:0000256" key="3">
    <source>
        <dbReference type="ARBA" id="ARBA00007164"/>
    </source>
</evidence>
<evidence type="ECO:0000256" key="1">
    <source>
        <dbReference type="ARBA" id="ARBA00003217"/>
    </source>
</evidence>
<comment type="pathway">
    <text evidence="2">Cell wall biogenesis; peptidoglycan biosynthesis.</text>
</comment>
<keyword evidence="19" id="KW-1185">Reference proteome</keyword>
<evidence type="ECO:0000256" key="8">
    <source>
        <dbReference type="ARBA" id="ARBA00022801"/>
    </source>
</evidence>
<evidence type="ECO:0000313" key="18">
    <source>
        <dbReference type="EMBL" id="PRX39960.1"/>
    </source>
</evidence>
<feature type="signal peptide" evidence="16">
    <location>
        <begin position="1"/>
        <end position="25"/>
    </location>
</feature>
<dbReference type="EMBL" id="PVNE01000018">
    <property type="protein sequence ID" value="PRX39960.1"/>
    <property type="molecule type" value="Genomic_DNA"/>
</dbReference>
<comment type="caution">
    <text evidence="18">The sequence shown here is derived from an EMBL/GenBank/DDBJ whole genome shotgun (WGS) entry which is preliminary data.</text>
</comment>
<reference evidence="18 19" key="1">
    <citation type="submission" date="2018-03" db="EMBL/GenBank/DDBJ databases">
        <title>Genomic Encyclopedia of Archaeal and Bacterial Type Strains, Phase II (KMG-II): from individual species to whole genera.</title>
        <authorList>
            <person name="Goeker M."/>
        </authorList>
    </citation>
    <scope>NUCLEOTIDE SEQUENCE [LARGE SCALE GENOMIC DNA]</scope>
    <source>
        <strain evidence="18 19">DSM 44946</strain>
    </source>
</reference>
<dbReference type="GO" id="GO:0006508">
    <property type="term" value="P:proteolysis"/>
    <property type="evidence" value="ECO:0007669"/>
    <property type="project" value="UniProtKB-KW"/>
</dbReference>
<keyword evidence="9" id="KW-0133">Cell shape</keyword>
<dbReference type="InterPro" id="IPR012907">
    <property type="entry name" value="Peptidase_S11_C"/>
</dbReference>
<name>A0A2T0LD63_9BACL</name>
<evidence type="ECO:0000256" key="11">
    <source>
        <dbReference type="ARBA" id="ARBA00023316"/>
    </source>
</evidence>
<dbReference type="Gene3D" id="2.60.410.10">
    <property type="entry name" value="D-Ala-D-Ala carboxypeptidase, C-terminal domain"/>
    <property type="match status" value="1"/>
</dbReference>
<dbReference type="PANTHER" id="PTHR21581">
    <property type="entry name" value="D-ALANYL-D-ALANINE CARBOXYPEPTIDASE"/>
    <property type="match status" value="1"/>
</dbReference>
<evidence type="ECO:0000256" key="5">
    <source>
        <dbReference type="ARBA" id="ARBA00022645"/>
    </source>
</evidence>
<dbReference type="InterPro" id="IPR018044">
    <property type="entry name" value="Peptidase_S11"/>
</dbReference>
<dbReference type="Gene3D" id="3.40.710.10">
    <property type="entry name" value="DD-peptidase/beta-lactamase superfamily"/>
    <property type="match status" value="1"/>
</dbReference>
<evidence type="ECO:0000256" key="16">
    <source>
        <dbReference type="SAM" id="SignalP"/>
    </source>
</evidence>
<evidence type="ECO:0000256" key="9">
    <source>
        <dbReference type="ARBA" id="ARBA00022960"/>
    </source>
</evidence>
<keyword evidence="8" id="KW-0378">Hydrolase</keyword>
<dbReference type="PANTHER" id="PTHR21581:SF6">
    <property type="entry name" value="TRAFFICKING PROTEIN PARTICLE COMPLEX SUBUNIT 12"/>
    <property type="match status" value="1"/>
</dbReference>
<dbReference type="Proteomes" id="UP000237797">
    <property type="component" value="Unassembled WGS sequence"/>
</dbReference>
<dbReference type="Pfam" id="PF07943">
    <property type="entry name" value="PBP5_C"/>
    <property type="match status" value="1"/>
</dbReference>
<comment type="catalytic activity">
    <reaction evidence="12">
        <text>Preferential cleavage: (Ac)2-L-Lys-D-Ala-|-D-Ala. Also transpeptidation of peptidyl-alanyl moieties that are N-acyl substituents of D-alanine.</text>
        <dbReference type="EC" id="3.4.16.4"/>
    </reaction>
</comment>
<evidence type="ECO:0000259" key="17">
    <source>
        <dbReference type="SMART" id="SM00936"/>
    </source>
</evidence>
<evidence type="ECO:0000256" key="2">
    <source>
        <dbReference type="ARBA" id="ARBA00004752"/>
    </source>
</evidence>
<keyword evidence="6" id="KW-0645">Protease</keyword>
<keyword evidence="5 18" id="KW-0121">Carboxypeptidase</keyword>
<keyword evidence="7 16" id="KW-0732">Signal</keyword>
<feature type="active site" evidence="13">
    <location>
        <position position="121"/>
    </location>
</feature>
<evidence type="ECO:0000256" key="12">
    <source>
        <dbReference type="ARBA" id="ARBA00034000"/>
    </source>
</evidence>
<dbReference type="InterPro" id="IPR037167">
    <property type="entry name" value="Peptidase_S11_C_sf"/>
</dbReference>
<protein>
    <recommendedName>
        <fullName evidence="4">serine-type D-Ala-D-Ala carboxypeptidase</fullName>
        <ecNumber evidence="4">3.4.16.4</ecNumber>
    </recommendedName>
</protein>
<evidence type="ECO:0000256" key="4">
    <source>
        <dbReference type="ARBA" id="ARBA00012448"/>
    </source>
</evidence>